<dbReference type="RefSeq" id="WP_013048689.1">
    <property type="nucleotide sequence ID" value="NC_014011.1"/>
</dbReference>
<evidence type="ECO:0000313" key="4">
    <source>
        <dbReference type="EMBL" id="ADE57426.1"/>
    </source>
</evidence>
<dbReference type="InterPro" id="IPR018389">
    <property type="entry name" value="DctP_fam"/>
</dbReference>
<evidence type="ECO:0000256" key="1">
    <source>
        <dbReference type="ARBA" id="ARBA00022729"/>
    </source>
</evidence>
<feature type="binding site" evidence="2">
    <location>
        <position position="178"/>
    </location>
    <ligand>
        <name>N-acetyl-beta-neuraminate</name>
        <dbReference type="ChEBI" id="CHEBI:58705"/>
    </ligand>
</feature>
<dbReference type="NCBIfam" id="NF037995">
    <property type="entry name" value="TRAP_S1"/>
    <property type="match status" value="1"/>
</dbReference>
<evidence type="ECO:0000256" key="3">
    <source>
        <dbReference type="SAM" id="SignalP"/>
    </source>
</evidence>
<keyword evidence="5" id="KW-1185">Reference proteome</keyword>
<dbReference type="eggNOG" id="COG1638">
    <property type="taxonomic scope" value="Bacteria"/>
</dbReference>
<name>D5EFU4_AMICL</name>
<feature type="binding site" evidence="2">
    <location>
        <position position="157"/>
    </location>
    <ligand>
        <name>N-acetyl-beta-neuraminate</name>
        <dbReference type="ChEBI" id="CHEBI:58705"/>
    </ligand>
</feature>
<dbReference type="AlphaFoldDB" id="D5EFU4"/>
<organism evidence="4 5">
    <name type="scientific">Aminobacterium colombiense (strain DSM 12261 / ALA-1)</name>
    <dbReference type="NCBI Taxonomy" id="572547"/>
    <lineage>
        <taxon>Bacteria</taxon>
        <taxon>Thermotogati</taxon>
        <taxon>Synergistota</taxon>
        <taxon>Synergistia</taxon>
        <taxon>Synergistales</taxon>
        <taxon>Aminobacteriaceae</taxon>
        <taxon>Aminobacterium</taxon>
    </lineage>
</organism>
<dbReference type="GO" id="GO:0055085">
    <property type="term" value="P:transmembrane transport"/>
    <property type="evidence" value="ECO:0007669"/>
    <property type="project" value="InterPro"/>
</dbReference>
<dbReference type="EMBL" id="CP001997">
    <property type="protein sequence ID" value="ADE57426.1"/>
    <property type="molecule type" value="Genomic_DNA"/>
</dbReference>
<dbReference type="STRING" id="572547.Amico_1307"/>
<accession>D5EFU4</accession>
<protein>
    <submittedName>
        <fullName evidence="4">TRAP dicarboxylate transporter, DctP subunit</fullName>
    </submittedName>
</protein>
<dbReference type="InterPro" id="IPR038404">
    <property type="entry name" value="TRAP_DctP_sf"/>
</dbReference>
<dbReference type="HOGENOM" id="CLU_036176_1_3_0"/>
<dbReference type="GO" id="GO:0030288">
    <property type="term" value="C:outer membrane-bounded periplasmic space"/>
    <property type="evidence" value="ECO:0007669"/>
    <property type="project" value="InterPro"/>
</dbReference>
<dbReference type="InterPro" id="IPR004682">
    <property type="entry name" value="TRAP_DctP"/>
</dbReference>
<dbReference type="GO" id="GO:0030246">
    <property type="term" value="F:carbohydrate binding"/>
    <property type="evidence" value="ECO:0007669"/>
    <property type="project" value="TreeGrafter"/>
</dbReference>
<feature type="binding site" evidence="2">
    <location>
        <position position="99"/>
    </location>
    <ligand>
        <name>N-acetyl-beta-neuraminate</name>
        <dbReference type="ChEBI" id="CHEBI:58705"/>
    </ligand>
</feature>
<sequence length="341" mass="38082">MFKKGISMLSVLVLVICVCVFAVGTAAEAAKTITIKFAHNGNTIPEDPQNIACAKFKEMVEEKSGGTLKVELYPAGQLGDARTIVEGVQMGTIEIGDIENGPMGRFVPEAMLWDLPFIFRDIDHAHKVLDGELGQMVQEKYVGVGIRHLAYNDGGFRYFTNNARPINTMADIKGLKIRVMESKVMIDTLAAFGASPVPMAFGELYTALQQGVVDGQENPLNLIFSQRFYEVQKYLSLSGHFYYPRQYIASENWWKTLSDEHKKIIAESAKIACDIQREELAKYEVAMRTVLKEKGMEINEVDKTDFIETAQTKLYPSYYSVVGGGDEAYGKELIEKINNTK</sequence>
<evidence type="ECO:0000256" key="2">
    <source>
        <dbReference type="PIRSR" id="PIRSR006470-1"/>
    </source>
</evidence>
<dbReference type="Proteomes" id="UP000002366">
    <property type="component" value="Chromosome"/>
</dbReference>
<dbReference type="Gene3D" id="3.40.190.170">
    <property type="entry name" value="Bacterial extracellular solute-binding protein, family 7"/>
    <property type="match status" value="1"/>
</dbReference>
<dbReference type="NCBIfam" id="TIGR00787">
    <property type="entry name" value="dctP"/>
    <property type="match status" value="1"/>
</dbReference>
<dbReference type="OrthoDB" id="89872at2"/>
<dbReference type="CDD" id="cd13676">
    <property type="entry name" value="PBP2_TRAP_DctP2_like"/>
    <property type="match status" value="1"/>
</dbReference>
<gene>
    <name evidence="4" type="ordered locus">Amico_1307</name>
</gene>
<dbReference type="PANTHER" id="PTHR33376">
    <property type="match status" value="1"/>
</dbReference>
<proteinExistence type="predicted"/>
<dbReference type="PIRSF" id="PIRSF006470">
    <property type="entry name" value="DctB"/>
    <property type="match status" value="1"/>
</dbReference>
<feature type="chain" id="PRO_5003070672" evidence="3">
    <location>
        <begin position="23"/>
        <end position="341"/>
    </location>
</feature>
<feature type="binding site" evidence="2">
    <location>
        <position position="218"/>
    </location>
    <ligand>
        <name>N-acetyl-beta-neuraminate</name>
        <dbReference type="ChEBI" id="CHEBI:58705"/>
    </ligand>
</feature>
<dbReference type="PANTHER" id="PTHR33376:SF2">
    <property type="entry name" value="DICARBOXYLATE-BINDING PERIPLASMIC PROTEIN"/>
    <property type="match status" value="1"/>
</dbReference>
<keyword evidence="1 3" id="KW-0732">Signal</keyword>
<dbReference type="Pfam" id="PF03480">
    <property type="entry name" value="DctP"/>
    <property type="match status" value="1"/>
</dbReference>
<feature type="signal peptide" evidence="3">
    <location>
        <begin position="1"/>
        <end position="22"/>
    </location>
</feature>
<reference evidence="4 5" key="1">
    <citation type="journal article" date="2010" name="Stand. Genomic Sci.">
        <title>Complete genome sequence of Aminobacterium colombiense type strain (ALA-1).</title>
        <authorList>
            <person name="Chertkov O."/>
            <person name="Sikorski J."/>
            <person name="Brambilla E."/>
            <person name="Lapidus A."/>
            <person name="Copeland A."/>
            <person name="Glavina Del Rio T."/>
            <person name="Nolan M."/>
            <person name="Lucas S."/>
            <person name="Tice H."/>
            <person name="Cheng J.F."/>
            <person name="Han C."/>
            <person name="Detter J.C."/>
            <person name="Bruce D."/>
            <person name="Tapia R."/>
            <person name="Goodwin L."/>
            <person name="Pitluck S."/>
            <person name="Liolios K."/>
            <person name="Ivanova N."/>
            <person name="Mavromatis K."/>
            <person name="Ovchinnikova G."/>
            <person name="Pati A."/>
            <person name="Chen A."/>
            <person name="Palaniappan K."/>
            <person name="Land M."/>
            <person name="Hauser L."/>
            <person name="Chang Y.J."/>
            <person name="Jeffries C.D."/>
            <person name="Spring S."/>
            <person name="Rohde M."/>
            <person name="Goker M."/>
            <person name="Bristow J."/>
            <person name="Eisen J.A."/>
            <person name="Markowitz V."/>
            <person name="Hugenholtz P."/>
            <person name="Kyrpides N.C."/>
            <person name="Klenk H.P."/>
        </authorList>
    </citation>
    <scope>NUCLEOTIDE SEQUENCE [LARGE SCALE GENOMIC DNA]</scope>
    <source>
        <strain evidence="5">DSM 12261 / ALA-1</strain>
    </source>
</reference>
<evidence type="ECO:0000313" key="5">
    <source>
        <dbReference type="Proteomes" id="UP000002366"/>
    </source>
</evidence>
<dbReference type="KEGG" id="aco:Amico_1307"/>